<keyword evidence="3" id="KW-1185">Reference proteome</keyword>
<evidence type="ECO:0000259" key="1">
    <source>
        <dbReference type="Pfam" id="PF02371"/>
    </source>
</evidence>
<feature type="domain" description="Transposase IS116/IS110/IS902 C-terminal" evidence="1">
    <location>
        <begin position="4"/>
        <end position="48"/>
    </location>
</feature>
<dbReference type="GO" id="GO:0004803">
    <property type="term" value="F:transposase activity"/>
    <property type="evidence" value="ECO:0007669"/>
    <property type="project" value="InterPro"/>
</dbReference>
<reference evidence="2 3" key="1">
    <citation type="submission" date="2017-10" db="EMBL/GenBank/DDBJ databases">
        <title>Draft genome of Longimonas halophila.</title>
        <authorList>
            <person name="Goh K.M."/>
            <person name="Shamsir M.S."/>
            <person name="Lim S.W."/>
        </authorList>
    </citation>
    <scope>NUCLEOTIDE SEQUENCE [LARGE SCALE GENOMIC DNA]</scope>
    <source>
        <strain evidence="2 3">KCTC 42399</strain>
    </source>
</reference>
<comment type="caution">
    <text evidence="2">The sequence shown here is derived from an EMBL/GenBank/DDBJ whole genome shotgun (WGS) entry which is preliminary data.</text>
</comment>
<dbReference type="EMBL" id="PDEP01000024">
    <property type="protein sequence ID" value="PEN04631.1"/>
    <property type="molecule type" value="Genomic_DNA"/>
</dbReference>
<name>A0A2H3NHM5_9BACT</name>
<protein>
    <recommendedName>
        <fullName evidence="1">Transposase IS116/IS110/IS902 C-terminal domain-containing protein</fullName>
    </recommendedName>
</protein>
<dbReference type="InterPro" id="IPR003346">
    <property type="entry name" value="Transposase_20"/>
</dbReference>
<evidence type="ECO:0000313" key="3">
    <source>
        <dbReference type="Proteomes" id="UP000221024"/>
    </source>
</evidence>
<evidence type="ECO:0000313" key="2">
    <source>
        <dbReference type="EMBL" id="PEN04631.1"/>
    </source>
</evidence>
<dbReference type="AlphaFoldDB" id="A0A2H3NHM5"/>
<accession>A0A2H3NHM5</accession>
<organism evidence="2 3">
    <name type="scientific">Longimonas halophila</name>
    <dbReference type="NCBI Taxonomy" id="1469170"/>
    <lineage>
        <taxon>Bacteria</taxon>
        <taxon>Pseudomonadati</taxon>
        <taxon>Rhodothermota</taxon>
        <taxon>Rhodothermia</taxon>
        <taxon>Rhodothermales</taxon>
        <taxon>Salisaetaceae</taxon>
        <taxon>Longimonas</taxon>
    </lineage>
</organism>
<dbReference type="Proteomes" id="UP000221024">
    <property type="component" value="Unassembled WGS sequence"/>
</dbReference>
<dbReference type="GO" id="GO:0003677">
    <property type="term" value="F:DNA binding"/>
    <property type="evidence" value="ECO:0007669"/>
    <property type="project" value="InterPro"/>
</dbReference>
<sequence>MSVREWVAHAGLDPKRHVSGTSVEERERISKVGNARIRRALYMLALHAGTGGRTARASSAGVLREAPGLGQAVDRRHRRGDAQVAAQHLRDAQTRPGLRRRAFLLHHRKARRCRLIFKRASNSLPSFIR</sequence>
<gene>
    <name evidence="2" type="ORF">CRI93_14830</name>
</gene>
<dbReference type="GO" id="GO:0006313">
    <property type="term" value="P:DNA transposition"/>
    <property type="evidence" value="ECO:0007669"/>
    <property type="project" value="InterPro"/>
</dbReference>
<dbReference type="Pfam" id="PF02371">
    <property type="entry name" value="Transposase_20"/>
    <property type="match status" value="1"/>
</dbReference>
<proteinExistence type="predicted"/>